<dbReference type="Gene3D" id="3.90.1150.10">
    <property type="entry name" value="Aspartate Aminotransferase, domain 1"/>
    <property type="match status" value="1"/>
</dbReference>
<organism evidence="1 2">
    <name type="scientific">Rhizopus oryzae</name>
    <name type="common">Mucormycosis agent</name>
    <name type="synonym">Rhizopus arrhizus var. delemar</name>
    <dbReference type="NCBI Taxonomy" id="64495"/>
    <lineage>
        <taxon>Eukaryota</taxon>
        <taxon>Fungi</taxon>
        <taxon>Fungi incertae sedis</taxon>
        <taxon>Mucoromycota</taxon>
        <taxon>Mucoromycotina</taxon>
        <taxon>Mucoromycetes</taxon>
        <taxon>Mucorales</taxon>
        <taxon>Mucorineae</taxon>
        <taxon>Rhizopodaceae</taxon>
        <taxon>Rhizopus</taxon>
    </lineage>
</organism>
<evidence type="ECO:0000313" key="2">
    <source>
        <dbReference type="Proteomes" id="UP000716291"/>
    </source>
</evidence>
<dbReference type="AlphaFoldDB" id="A0A9P7BIE8"/>
<dbReference type="EMBL" id="JAANQT010019232">
    <property type="protein sequence ID" value="KAG1270996.1"/>
    <property type="molecule type" value="Genomic_DNA"/>
</dbReference>
<protein>
    <submittedName>
        <fullName evidence="1">Uncharacterized protein</fullName>
    </submittedName>
</protein>
<accession>A0A9P7BIE8</accession>
<sequence length="80" mass="8675">MAGLHLVLTLPPDMDDLRVVDVARSKGVLPRALSRSYVNAQGRRPGLLLGYACVPEHDIARKFEVLLESLAEVARKPAAA</sequence>
<proteinExistence type="predicted"/>
<keyword evidence="2" id="KW-1185">Reference proteome</keyword>
<reference evidence="1" key="1">
    <citation type="journal article" date="2020" name="Microb. Genom.">
        <title>Genetic diversity of clinical and environmental Mucorales isolates obtained from an investigation of mucormycosis cases among solid organ transplant recipients.</title>
        <authorList>
            <person name="Nguyen M.H."/>
            <person name="Kaul D."/>
            <person name="Muto C."/>
            <person name="Cheng S.J."/>
            <person name="Richter R.A."/>
            <person name="Bruno V.M."/>
            <person name="Liu G."/>
            <person name="Beyhan S."/>
            <person name="Sundermann A.J."/>
            <person name="Mounaud S."/>
            <person name="Pasculle A.W."/>
            <person name="Nierman W.C."/>
            <person name="Driscoll E."/>
            <person name="Cumbie R."/>
            <person name="Clancy C.J."/>
            <person name="Dupont C.L."/>
        </authorList>
    </citation>
    <scope>NUCLEOTIDE SEQUENCE</scope>
    <source>
        <strain evidence="1">GL11</strain>
    </source>
</reference>
<gene>
    <name evidence="1" type="ORF">G6F64_015617</name>
</gene>
<comment type="caution">
    <text evidence="1">The sequence shown here is derived from an EMBL/GenBank/DDBJ whole genome shotgun (WGS) entry which is preliminary data.</text>
</comment>
<name>A0A9P7BIE8_RHIOR</name>
<dbReference type="InterPro" id="IPR015422">
    <property type="entry name" value="PyrdxlP-dep_Trfase_small"/>
</dbReference>
<dbReference type="Proteomes" id="UP000716291">
    <property type="component" value="Unassembled WGS sequence"/>
</dbReference>
<evidence type="ECO:0000313" key="1">
    <source>
        <dbReference type="EMBL" id="KAG1270996.1"/>
    </source>
</evidence>